<dbReference type="PANTHER" id="PTHR43581">
    <property type="entry name" value="ATP/GTP PHOSPHATASE"/>
    <property type="match status" value="1"/>
</dbReference>
<evidence type="ECO:0000259" key="3">
    <source>
        <dbReference type="Pfam" id="PF13304"/>
    </source>
</evidence>
<feature type="domain" description="ATPase AAA-type core" evidence="3">
    <location>
        <begin position="246"/>
        <end position="319"/>
    </location>
</feature>
<dbReference type="GO" id="GO:0016887">
    <property type="term" value="F:ATP hydrolysis activity"/>
    <property type="evidence" value="ECO:0007669"/>
    <property type="project" value="InterPro"/>
</dbReference>
<dbReference type="PIRSF" id="PIRSF034888">
    <property type="entry name" value="P-loop_UCP034888"/>
    <property type="match status" value="1"/>
</dbReference>
<gene>
    <name evidence="4" type="ORF">SOCEGT47_033420</name>
</gene>
<dbReference type="SUPFAM" id="SSF52540">
    <property type="entry name" value="P-loop containing nucleoside triphosphate hydrolases"/>
    <property type="match status" value="1"/>
</dbReference>
<dbReference type="InterPro" id="IPR022532">
    <property type="entry name" value="DUF3696"/>
</dbReference>
<dbReference type="Pfam" id="PF13304">
    <property type="entry name" value="AAA_21"/>
    <property type="match status" value="1"/>
</dbReference>
<dbReference type="Proteomes" id="UP000295781">
    <property type="component" value="Chromosome"/>
</dbReference>
<dbReference type="GO" id="GO:0005524">
    <property type="term" value="F:ATP binding"/>
    <property type="evidence" value="ECO:0007669"/>
    <property type="project" value="InterPro"/>
</dbReference>
<dbReference type="Pfam" id="PF12476">
    <property type="entry name" value="DUF3696"/>
    <property type="match status" value="1"/>
</dbReference>
<accession>A0A4P2Q0V9</accession>
<dbReference type="InterPro" id="IPR041685">
    <property type="entry name" value="AAA_GajA/Old/RecF-like"/>
</dbReference>
<evidence type="ECO:0000313" key="4">
    <source>
        <dbReference type="EMBL" id="AUX22829.1"/>
    </source>
</evidence>
<dbReference type="RefSeq" id="WP_129347925.1">
    <property type="nucleotide sequence ID" value="NZ_CP012670.1"/>
</dbReference>
<dbReference type="Gene3D" id="3.40.50.300">
    <property type="entry name" value="P-loop containing nucleotide triphosphate hydrolases"/>
    <property type="match status" value="2"/>
</dbReference>
<reference evidence="4 5" key="1">
    <citation type="submission" date="2015-09" db="EMBL/GenBank/DDBJ databases">
        <title>Sorangium comparison.</title>
        <authorList>
            <person name="Zaburannyi N."/>
            <person name="Bunk B."/>
            <person name="Overmann J."/>
            <person name="Mueller R."/>
        </authorList>
    </citation>
    <scope>NUCLEOTIDE SEQUENCE [LARGE SCALE GENOMIC DNA]</scope>
    <source>
        <strain evidence="4 5">So ceGT47</strain>
    </source>
</reference>
<organism evidence="4 5">
    <name type="scientific">Sorangium cellulosum</name>
    <name type="common">Polyangium cellulosum</name>
    <dbReference type="NCBI Taxonomy" id="56"/>
    <lineage>
        <taxon>Bacteria</taxon>
        <taxon>Pseudomonadati</taxon>
        <taxon>Myxococcota</taxon>
        <taxon>Polyangia</taxon>
        <taxon>Polyangiales</taxon>
        <taxon>Polyangiaceae</taxon>
        <taxon>Sorangium</taxon>
    </lineage>
</organism>
<evidence type="ECO:0000259" key="2">
    <source>
        <dbReference type="Pfam" id="PF13175"/>
    </source>
</evidence>
<dbReference type="AlphaFoldDB" id="A0A4P2Q0V9"/>
<dbReference type="OrthoDB" id="3322489at2"/>
<evidence type="ECO:0008006" key="6">
    <source>
        <dbReference type="Google" id="ProtNLM"/>
    </source>
</evidence>
<dbReference type="InterPro" id="IPR051396">
    <property type="entry name" value="Bact_Antivir_Def_Nuclease"/>
</dbReference>
<dbReference type="InterPro" id="IPR003959">
    <property type="entry name" value="ATPase_AAA_core"/>
</dbReference>
<dbReference type="Pfam" id="PF13175">
    <property type="entry name" value="AAA_15"/>
    <property type="match status" value="1"/>
</dbReference>
<evidence type="ECO:0000313" key="5">
    <source>
        <dbReference type="Proteomes" id="UP000295781"/>
    </source>
</evidence>
<sequence length="382" mass="41594">MITRARLANFKCFGAVALPLGPLTLLSGANSVGKSTVLQSLLLLRQTQRRGNLVEGKRAVLNGDLVKLGGPYDTLREGAGSSPLEIELVWDHGTTSAWSFLPKRRSERLDAEEDLVLTACPAGDAWREHAPFKGCRFVSADRIGPCLSFPTSEIVVLDENDVGPRGEFYAHYLAEYGERPMPNPALSFPGADIGMEAPKAASSKLRHEVEAWLGLLAPGVRIEIAPQPGIDLIQLMFKFPGQTGLTEPRRPTHVGFGLSYVLPVLVAVLSTKPGDLVLIENPEAHLHPRAQRLIVELLTRAAASGTQVIVETHSDHVLNGARLAVRKGRIKGEDVTLHFFGKSRMSGEPELSTPKVQPTGALTDWPEGFFDEWDRALDDLLT</sequence>
<dbReference type="InterPro" id="IPR014592">
    <property type="entry name" value="P-loop_UCP034888"/>
</dbReference>
<dbReference type="PANTHER" id="PTHR43581:SF2">
    <property type="entry name" value="EXCINUCLEASE ATPASE SUBUNIT"/>
    <property type="match status" value="1"/>
</dbReference>
<protein>
    <recommendedName>
        <fullName evidence="6">DUF3696 domain-containing protein</fullName>
    </recommendedName>
</protein>
<feature type="domain" description="Endonuclease GajA/Old nuclease/RecF-like AAA" evidence="2">
    <location>
        <begin position="1"/>
        <end position="88"/>
    </location>
</feature>
<dbReference type="InterPro" id="IPR027417">
    <property type="entry name" value="P-loop_NTPase"/>
</dbReference>
<feature type="domain" description="DUF3696" evidence="1">
    <location>
        <begin position="330"/>
        <end position="380"/>
    </location>
</feature>
<name>A0A4P2Q0V9_SORCE</name>
<dbReference type="EMBL" id="CP012670">
    <property type="protein sequence ID" value="AUX22829.1"/>
    <property type="molecule type" value="Genomic_DNA"/>
</dbReference>
<evidence type="ECO:0000259" key="1">
    <source>
        <dbReference type="Pfam" id="PF12476"/>
    </source>
</evidence>
<proteinExistence type="predicted"/>